<sequence length="250" mass="26801">MEHTWMMKYFAEFIGTAILVLLGNGAVANAMLKGTAGNNPDDKSNGGWLLIAWGFGFGVMIPAFMFGSISGNHLNPAVTLAQAFVGAFPWTQVAPYLIAQMLGAMVGQLLVVVLYYPYIKQTDDANTIFGSFSTSDYANSKLNGFITEFIDTAVLLFCALGLYRGMFYHQSIDIANIGVGFLITALVMSGGGPAGPALNPARDLGPRLIYTFLPLPHKGSSHWEYGWIPVIAPILGGICGATLYKVIFGL</sequence>
<dbReference type="EMBL" id="JAGGLU010000016">
    <property type="protein sequence ID" value="MBP2058855.1"/>
    <property type="molecule type" value="Genomic_DNA"/>
</dbReference>
<evidence type="ECO:0000256" key="1">
    <source>
        <dbReference type="ARBA" id="ARBA00004141"/>
    </source>
</evidence>
<keyword evidence="4 7" id="KW-0812">Transmembrane</keyword>
<feature type="transmembrane region" description="Helical" evidence="8">
    <location>
        <begin position="46"/>
        <end position="66"/>
    </location>
</feature>
<dbReference type="InterPro" id="IPR000425">
    <property type="entry name" value="MIP"/>
</dbReference>
<name>A0ABS4MGN0_9LACO</name>
<evidence type="ECO:0000256" key="3">
    <source>
        <dbReference type="ARBA" id="ARBA00022448"/>
    </source>
</evidence>
<evidence type="ECO:0000256" key="2">
    <source>
        <dbReference type="ARBA" id="ARBA00006175"/>
    </source>
</evidence>
<reference evidence="9 10" key="1">
    <citation type="submission" date="2021-03" db="EMBL/GenBank/DDBJ databases">
        <title>Genomic Encyclopedia of Type Strains, Phase IV (KMG-IV): sequencing the most valuable type-strain genomes for metagenomic binning, comparative biology and taxonomic classification.</title>
        <authorList>
            <person name="Goeker M."/>
        </authorList>
    </citation>
    <scope>NUCLEOTIDE SEQUENCE [LARGE SCALE GENOMIC DNA]</scope>
    <source>
        <strain evidence="9 10">DSM 101872</strain>
    </source>
</reference>
<feature type="transmembrane region" description="Helical" evidence="8">
    <location>
        <begin position="225"/>
        <end position="247"/>
    </location>
</feature>
<dbReference type="NCBIfam" id="TIGR00861">
    <property type="entry name" value="MIP"/>
    <property type="match status" value="1"/>
</dbReference>
<keyword evidence="3 7" id="KW-0813">Transport</keyword>
<dbReference type="Gene3D" id="1.20.1080.10">
    <property type="entry name" value="Glycerol uptake facilitator protein"/>
    <property type="match status" value="1"/>
</dbReference>
<evidence type="ECO:0000313" key="10">
    <source>
        <dbReference type="Proteomes" id="UP001519292"/>
    </source>
</evidence>
<proteinExistence type="inferred from homology"/>
<feature type="transmembrane region" description="Helical" evidence="8">
    <location>
        <begin position="174"/>
        <end position="194"/>
    </location>
</feature>
<evidence type="ECO:0000256" key="5">
    <source>
        <dbReference type="ARBA" id="ARBA00022989"/>
    </source>
</evidence>
<comment type="subcellular location">
    <subcellularLocation>
        <location evidence="1">Membrane</location>
        <topology evidence="1">Multi-pass membrane protein</topology>
    </subcellularLocation>
</comment>
<dbReference type="PANTHER" id="PTHR43829">
    <property type="entry name" value="AQUAPORIN OR AQUAGLYCEROPORIN RELATED"/>
    <property type="match status" value="1"/>
</dbReference>
<dbReference type="PRINTS" id="PR00783">
    <property type="entry name" value="MINTRINSICP"/>
</dbReference>
<dbReference type="Proteomes" id="UP001519292">
    <property type="component" value="Unassembled WGS sequence"/>
</dbReference>
<dbReference type="SUPFAM" id="SSF81338">
    <property type="entry name" value="Aquaporin-like"/>
    <property type="match status" value="1"/>
</dbReference>
<dbReference type="InterPro" id="IPR050363">
    <property type="entry name" value="MIP/Aquaporin"/>
</dbReference>
<dbReference type="PROSITE" id="PS00221">
    <property type="entry name" value="MIP"/>
    <property type="match status" value="1"/>
</dbReference>
<keyword evidence="6 8" id="KW-0472">Membrane</keyword>
<comment type="caution">
    <text evidence="9">The sequence shown here is derived from an EMBL/GenBank/DDBJ whole genome shotgun (WGS) entry which is preliminary data.</text>
</comment>
<keyword evidence="10" id="KW-1185">Reference proteome</keyword>
<dbReference type="CDD" id="cd00333">
    <property type="entry name" value="MIP"/>
    <property type="match status" value="1"/>
</dbReference>
<evidence type="ECO:0000256" key="4">
    <source>
        <dbReference type="ARBA" id="ARBA00022692"/>
    </source>
</evidence>
<dbReference type="Pfam" id="PF00230">
    <property type="entry name" value="MIP"/>
    <property type="match status" value="1"/>
</dbReference>
<feature type="transmembrane region" description="Helical" evidence="8">
    <location>
        <begin position="96"/>
        <end position="116"/>
    </location>
</feature>
<dbReference type="InterPro" id="IPR023271">
    <property type="entry name" value="Aquaporin-like"/>
</dbReference>
<evidence type="ECO:0000313" key="9">
    <source>
        <dbReference type="EMBL" id="MBP2058855.1"/>
    </source>
</evidence>
<dbReference type="InterPro" id="IPR022357">
    <property type="entry name" value="MIP_CS"/>
</dbReference>
<dbReference type="PANTHER" id="PTHR43829:SF9">
    <property type="entry name" value="AQUAPORIN-9"/>
    <property type="match status" value="1"/>
</dbReference>
<organism evidence="9 10">
    <name type="scientific">Lactobacillus colini</name>
    <dbReference type="NCBI Taxonomy" id="1819254"/>
    <lineage>
        <taxon>Bacteria</taxon>
        <taxon>Bacillati</taxon>
        <taxon>Bacillota</taxon>
        <taxon>Bacilli</taxon>
        <taxon>Lactobacillales</taxon>
        <taxon>Lactobacillaceae</taxon>
        <taxon>Lactobacillus</taxon>
    </lineage>
</organism>
<evidence type="ECO:0000256" key="6">
    <source>
        <dbReference type="ARBA" id="ARBA00023136"/>
    </source>
</evidence>
<evidence type="ECO:0000256" key="8">
    <source>
        <dbReference type="SAM" id="Phobius"/>
    </source>
</evidence>
<protein>
    <submittedName>
        <fullName evidence="9">Glycerol uptake facilitator protein</fullName>
    </submittedName>
</protein>
<dbReference type="RefSeq" id="WP_209687572.1">
    <property type="nucleotide sequence ID" value="NZ_JAGGLU010000016.1"/>
</dbReference>
<gene>
    <name evidence="9" type="ORF">J2Z60_002046</name>
</gene>
<evidence type="ECO:0000256" key="7">
    <source>
        <dbReference type="RuleBase" id="RU000477"/>
    </source>
</evidence>
<accession>A0ABS4MGN0</accession>
<keyword evidence="5 8" id="KW-1133">Transmembrane helix</keyword>
<comment type="similarity">
    <text evidence="2 7">Belongs to the MIP/aquaporin (TC 1.A.8) family.</text>
</comment>